<comment type="caution">
    <text evidence="1">The sequence shown here is derived from an EMBL/GenBank/DDBJ whole genome shotgun (WGS) entry which is preliminary data.</text>
</comment>
<dbReference type="EMBL" id="JANSHE010002744">
    <property type="protein sequence ID" value="KAJ2989725.1"/>
    <property type="molecule type" value="Genomic_DNA"/>
</dbReference>
<proteinExistence type="predicted"/>
<reference evidence="1" key="1">
    <citation type="submission" date="2022-08" db="EMBL/GenBank/DDBJ databases">
        <title>Genome Sequence of Pycnoporus sanguineus.</title>
        <authorList>
            <person name="Buettner E."/>
        </authorList>
    </citation>
    <scope>NUCLEOTIDE SEQUENCE</scope>
    <source>
        <strain evidence="1">CG-C14</strain>
    </source>
</reference>
<accession>A0ACC1PCH3</accession>
<evidence type="ECO:0000313" key="1">
    <source>
        <dbReference type="EMBL" id="KAJ2989725.1"/>
    </source>
</evidence>
<evidence type="ECO:0000313" key="2">
    <source>
        <dbReference type="Proteomes" id="UP001144978"/>
    </source>
</evidence>
<sequence length="174" mass="18114">MARQVFALIIGIDNYESNDIWNLHSAAKDARRIEQWLVRDFQVPRSHICRLLDHQATKRNIEDIFMTHLVNNPAIEPGDALVVYFAGHGGSYGAVAPEYGYPGPGASGPPPTSGANLTRIQLAPLRVGGGSSPPGSSAGPGSASGPGAERMAGGGGMGKKNPLSIGNIISDDSA</sequence>
<keyword evidence="2" id="KW-1185">Reference proteome</keyword>
<name>A0ACC1PCH3_9APHY</name>
<dbReference type="Proteomes" id="UP001144978">
    <property type="component" value="Unassembled WGS sequence"/>
</dbReference>
<protein>
    <submittedName>
        <fullName evidence="1">Uncharacterized protein</fullName>
    </submittedName>
</protein>
<organism evidence="1 2">
    <name type="scientific">Trametes sanguinea</name>
    <dbReference type="NCBI Taxonomy" id="158606"/>
    <lineage>
        <taxon>Eukaryota</taxon>
        <taxon>Fungi</taxon>
        <taxon>Dikarya</taxon>
        <taxon>Basidiomycota</taxon>
        <taxon>Agaricomycotina</taxon>
        <taxon>Agaricomycetes</taxon>
        <taxon>Polyporales</taxon>
        <taxon>Polyporaceae</taxon>
        <taxon>Trametes</taxon>
    </lineage>
</organism>
<gene>
    <name evidence="1" type="ORF">NUW54_g8690</name>
</gene>